<feature type="coiled-coil region" evidence="1">
    <location>
        <begin position="260"/>
        <end position="297"/>
    </location>
</feature>
<name>A0A8H4PW57_9HYPO</name>
<dbReference type="Proteomes" id="UP000557566">
    <property type="component" value="Unassembled WGS sequence"/>
</dbReference>
<keyword evidence="4" id="KW-1185">Reference proteome</keyword>
<evidence type="ECO:0000256" key="1">
    <source>
        <dbReference type="SAM" id="Coils"/>
    </source>
</evidence>
<evidence type="ECO:0000256" key="2">
    <source>
        <dbReference type="SAM" id="MobiDB-lite"/>
    </source>
</evidence>
<feature type="region of interest" description="Disordered" evidence="2">
    <location>
        <begin position="75"/>
        <end position="241"/>
    </location>
</feature>
<feature type="compositionally biased region" description="Polar residues" evidence="2">
    <location>
        <begin position="161"/>
        <end position="184"/>
    </location>
</feature>
<dbReference type="OrthoDB" id="3439480at2759"/>
<keyword evidence="1" id="KW-0175">Coiled coil</keyword>
<sequence length="399" mass="45507">MCTTHVYTYAYPDGRRGHNTLPALCNASHHGQPCVDNVVFKHPTQYVQYSPVPTAPAPVPTAPAPVPVYPGPGSYALPPTPPSSTPILYRSGDDSDRSYRSNSSNRRSRRPSSGVYVNGQRVAADHAHHPPHHSTSHHTDHRRSSHHRQRIVLVDNPRTPPQTFSAPHTAPSSPVFNSSATNTPEHPPSSRRPVIVDERQRPFVQIDVLDAPRRRTSRGSPHARQSSASSRGSSRAYYSSTAELEEDDVVFEEERIRRRRRHEARRVREAETQERELREKELREKQMRRRIAEANAEILHRPAVPMPSMPSRRVSVAGPGASKVKDREAELVDALRRLDVKELRLDREQRRVELERELDDDEAQQARLRERMVPRRRATVGAGSRRHRVLYDDGVYRWE</sequence>
<evidence type="ECO:0000313" key="3">
    <source>
        <dbReference type="EMBL" id="KAF4511604.1"/>
    </source>
</evidence>
<protein>
    <submittedName>
        <fullName evidence="3">Uncharacterized protein</fullName>
    </submittedName>
</protein>
<evidence type="ECO:0000313" key="4">
    <source>
        <dbReference type="Proteomes" id="UP000557566"/>
    </source>
</evidence>
<proteinExistence type="predicted"/>
<feature type="coiled-coil region" evidence="1">
    <location>
        <begin position="331"/>
        <end position="371"/>
    </location>
</feature>
<organism evidence="3 4">
    <name type="scientific">Ophiocordyceps sinensis</name>
    <dbReference type="NCBI Taxonomy" id="72228"/>
    <lineage>
        <taxon>Eukaryota</taxon>
        <taxon>Fungi</taxon>
        <taxon>Dikarya</taxon>
        <taxon>Ascomycota</taxon>
        <taxon>Pezizomycotina</taxon>
        <taxon>Sordariomycetes</taxon>
        <taxon>Hypocreomycetidae</taxon>
        <taxon>Hypocreales</taxon>
        <taxon>Ophiocordycipitaceae</taxon>
        <taxon>Ophiocordyceps</taxon>
    </lineage>
</organism>
<feature type="compositionally biased region" description="Low complexity" evidence="2">
    <location>
        <begin position="226"/>
        <end position="241"/>
    </location>
</feature>
<accession>A0A8H4PW57</accession>
<feature type="compositionally biased region" description="Basic residues" evidence="2">
    <location>
        <begin position="129"/>
        <end position="150"/>
    </location>
</feature>
<comment type="caution">
    <text evidence="3">The sequence shown here is derived from an EMBL/GenBank/DDBJ whole genome shotgun (WGS) entry which is preliminary data.</text>
</comment>
<dbReference type="AlphaFoldDB" id="A0A8H4PW57"/>
<gene>
    <name evidence="3" type="ORF">G6O67_003385</name>
</gene>
<reference evidence="3 4" key="1">
    <citation type="journal article" date="2020" name="Genome Biol. Evol.">
        <title>A new high-quality draft genome assembly of the Chinese cordyceps Ophiocordyceps sinensis.</title>
        <authorList>
            <person name="Shu R."/>
            <person name="Zhang J."/>
            <person name="Meng Q."/>
            <person name="Zhang H."/>
            <person name="Zhou G."/>
            <person name="Li M."/>
            <person name="Wu P."/>
            <person name="Zhao Y."/>
            <person name="Chen C."/>
            <person name="Qin Q."/>
        </authorList>
    </citation>
    <scope>NUCLEOTIDE SEQUENCE [LARGE SCALE GENOMIC DNA]</scope>
    <source>
        <strain evidence="3 4">IOZ07</strain>
    </source>
</reference>
<dbReference type="EMBL" id="JAAVMX010000003">
    <property type="protein sequence ID" value="KAF4511604.1"/>
    <property type="molecule type" value="Genomic_DNA"/>
</dbReference>